<evidence type="ECO:0000259" key="6">
    <source>
        <dbReference type="PROSITE" id="PS50850"/>
    </source>
</evidence>
<evidence type="ECO:0000256" key="2">
    <source>
        <dbReference type="ARBA" id="ARBA00022692"/>
    </source>
</evidence>
<feature type="transmembrane region" description="Helical" evidence="5">
    <location>
        <begin position="342"/>
        <end position="367"/>
    </location>
</feature>
<dbReference type="GO" id="GO:0016020">
    <property type="term" value="C:membrane"/>
    <property type="evidence" value="ECO:0007669"/>
    <property type="project" value="UniProtKB-SubCell"/>
</dbReference>
<dbReference type="PANTHER" id="PTHR48021:SF68">
    <property type="entry name" value="MAJOR FACILITATOR SUPERFAMILY (MFS) PROFILE DOMAIN-CONTAINING PROTEIN"/>
    <property type="match status" value="1"/>
</dbReference>
<dbReference type="GO" id="GO:0022857">
    <property type="term" value="F:transmembrane transporter activity"/>
    <property type="evidence" value="ECO:0007669"/>
    <property type="project" value="InterPro"/>
</dbReference>
<evidence type="ECO:0000256" key="3">
    <source>
        <dbReference type="ARBA" id="ARBA00022989"/>
    </source>
</evidence>
<feature type="transmembrane region" description="Helical" evidence="5">
    <location>
        <begin position="98"/>
        <end position="116"/>
    </location>
</feature>
<feature type="transmembrane region" description="Helical" evidence="5">
    <location>
        <begin position="250"/>
        <end position="272"/>
    </location>
</feature>
<feature type="transmembrane region" description="Helical" evidence="5">
    <location>
        <begin position="72"/>
        <end position="92"/>
    </location>
</feature>
<feature type="transmembrane region" description="Helical" evidence="5">
    <location>
        <begin position="181"/>
        <end position="208"/>
    </location>
</feature>
<dbReference type="InterPro" id="IPR050549">
    <property type="entry name" value="MFS_Trehalose_Transporter"/>
</dbReference>
<reference evidence="7 8" key="1">
    <citation type="journal article" date="2015" name="Genome Biol. Evol.">
        <title>The genome of winter moth (Operophtera brumata) provides a genomic perspective on sexual dimorphism and phenology.</title>
        <authorList>
            <person name="Derks M.F."/>
            <person name="Smit S."/>
            <person name="Salis L."/>
            <person name="Schijlen E."/>
            <person name="Bossers A."/>
            <person name="Mateman C."/>
            <person name="Pijl A.S."/>
            <person name="de Ridder D."/>
            <person name="Groenen M.A."/>
            <person name="Visser M.E."/>
            <person name="Megens H.J."/>
        </authorList>
    </citation>
    <scope>NUCLEOTIDE SEQUENCE [LARGE SCALE GENOMIC DNA]</scope>
    <source>
        <strain evidence="7">WM2013NL</strain>
        <tissue evidence="7">Head and thorax</tissue>
    </source>
</reference>
<organism evidence="7 8">
    <name type="scientific">Operophtera brumata</name>
    <name type="common">Winter moth</name>
    <name type="synonym">Phalaena brumata</name>
    <dbReference type="NCBI Taxonomy" id="104452"/>
    <lineage>
        <taxon>Eukaryota</taxon>
        <taxon>Metazoa</taxon>
        <taxon>Ecdysozoa</taxon>
        <taxon>Arthropoda</taxon>
        <taxon>Hexapoda</taxon>
        <taxon>Insecta</taxon>
        <taxon>Pterygota</taxon>
        <taxon>Neoptera</taxon>
        <taxon>Endopterygota</taxon>
        <taxon>Lepidoptera</taxon>
        <taxon>Glossata</taxon>
        <taxon>Ditrysia</taxon>
        <taxon>Geometroidea</taxon>
        <taxon>Geometridae</taxon>
        <taxon>Larentiinae</taxon>
        <taxon>Operophtera</taxon>
    </lineage>
</organism>
<keyword evidence="3 5" id="KW-1133">Transmembrane helix</keyword>
<keyword evidence="8" id="KW-1185">Reference proteome</keyword>
<feature type="domain" description="Major facilitator superfamily (MFS) profile" evidence="6">
    <location>
        <begin position="1"/>
        <end position="374"/>
    </location>
</feature>
<dbReference type="STRING" id="104452.A0A0L7LCK3"/>
<evidence type="ECO:0000313" key="8">
    <source>
        <dbReference type="Proteomes" id="UP000037510"/>
    </source>
</evidence>
<dbReference type="EMBL" id="JTDY01001770">
    <property type="protein sequence ID" value="KOB72931.1"/>
    <property type="molecule type" value="Genomic_DNA"/>
</dbReference>
<dbReference type="SUPFAM" id="SSF103473">
    <property type="entry name" value="MFS general substrate transporter"/>
    <property type="match status" value="1"/>
</dbReference>
<evidence type="ECO:0000256" key="1">
    <source>
        <dbReference type="ARBA" id="ARBA00004141"/>
    </source>
</evidence>
<keyword evidence="2 5" id="KW-0812">Transmembrane</keyword>
<dbReference type="Proteomes" id="UP000037510">
    <property type="component" value="Unassembled WGS sequence"/>
</dbReference>
<dbReference type="Gene3D" id="1.20.1250.20">
    <property type="entry name" value="MFS general substrate transporter like domains"/>
    <property type="match status" value="1"/>
</dbReference>
<protein>
    <submittedName>
        <fullName evidence="7">Sugar transporter</fullName>
    </submittedName>
</protein>
<dbReference type="PROSITE" id="PS50850">
    <property type="entry name" value="MFS"/>
    <property type="match status" value="1"/>
</dbReference>
<keyword evidence="7" id="KW-0813">Transport</keyword>
<comment type="subcellular location">
    <subcellularLocation>
        <location evidence="1">Membrane</location>
        <topology evidence="1">Multi-pass membrane protein</topology>
    </subcellularLocation>
</comment>
<proteinExistence type="predicted"/>
<accession>A0A0L7LCK3</accession>
<dbReference type="PANTHER" id="PTHR48021">
    <property type="match status" value="1"/>
</dbReference>
<dbReference type="Pfam" id="PF00083">
    <property type="entry name" value="Sugar_tr"/>
    <property type="match status" value="1"/>
</dbReference>
<keyword evidence="4 5" id="KW-0472">Membrane</keyword>
<comment type="caution">
    <text evidence="7">The sequence shown here is derived from an EMBL/GenBank/DDBJ whole genome shotgun (WGS) entry which is preliminary data.</text>
</comment>
<dbReference type="AlphaFoldDB" id="A0A0L7LCK3"/>
<feature type="transmembrane region" description="Helical" evidence="5">
    <location>
        <begin position="284"/>
        <end position="307"/>
    </location>
</feature>
<gene>
    <name evidence="7" type="ORF">OBRU01_11581</name>
</gene>
<feature type="transmembrane region" description="Helical" evidence="5">
    <location>
        <begin position="12"/>
        <end position="31"/>
    </location>
</feature>
<dbReference type="InterPro" id="IPR036259">
    <property type="entry name" value="MFS_trans_sf"/>
</dbReference>
<dbReference type="InterPro" id="IPR020846">
    <property type="entry name" value="MFS_dom"/>
</dbReference>
<evidence type="ECO:0000256" key="4">
    <source>
        <dbReference type="ARBA" id="ARBA00023136"/>
    </source>
</evidence>
<evidence type="ECO:0000256" key="5">
    <source>
        <dbReference type="SAM" id="Phobius"/>
    </source>
</evidence>
<sequence length="407" mass="45769">MPAIMQWKGRKFAFISACLVSIMGWVLAYAANNSLTVLISESFHGLGNNSLLAVSLLSISEMVSPKFRSVSMVSFHVVQSFGMALVAILGRYLHWKTVSWIMCLPVLVALLMGLMWPESPSWLAYKGRFEKCEQAFIWLRGTDEFSKRELHELISSQKENMKLDKSHTSGFKLQTLLRRDFYLPSLHMFVLLCLTYWSGSLVIVIYSVEIIKTATHNENAAFFCNILANSILFVFSGLSAVLIRRFPNKSVLLFSITGTIVSLLCFSIVSYMQSIEMISKDSLVCLYLLVAYMIASTLGVLPIVFTVAAELMPVKHRGLGGALYVIFTCILHATSLKSAPYLFLYINLWGTLLLYAINATICGLIIWKCVPETKGRTLGELEDFYVHGNFYIKRANSLNQDHIDLII</sequence>
<evidence type="ECO:0000313" key="7">
    <source>
        <dbReference type="EMBL" id="KOB72931.1"/>
    </source>
</evidence>
<name>A0A0L7LCK3_OPEBR</name>
<dbReference type="InterPro" id="IPR005828">
    <property type="entry name" value="MFS_sugar_transport-like"/>
</dbReference>
<feature type="transmembrane region" description="Helical" evidence="5">
    <location>
        <begin position="220"/>
        <end position="243"/>
    </location>
</feature>
<keyword evidence="7" id="KW-0762">Sugar transport</keyword>